<reference evidence="1" key="1">
    <citation type="journal article" date="2015" name="Nature">
        <title>Complex archaea that bridge the gap between prokaryotes and eukaryotes.</title>
        <authorList>
            <person name="Spang A."/>
            <person name="Saw J.H."/>
            <person name="Jorgensen S.L."/>
            <person name="Zaremba-Niedzwiedzka K."/>
            <person name="Martijn J."/>
            <person name="Lind A.E."/>
            <person name="van Eijk R."/>
            <person name="Schleper C."/>
            <person name="Guy L."/>
            <person name="Ettema T.J."/>
        </authorList>
    </citation>
    <scope>NUCLEOTIDE SEQUENCE</scope>
</reference>
<dbReference type="EMBL" id="LAZR01003064">
    <property type="protein sequence ID" value="KKN22416.1"/>
    <property type="molecule type" value="Genomic_DNA"/>
</dbReference>
<accession>A0A0F9RB76</accession>
<evidence type="ECO:0000313" key="1">
    <source>
        <dbReference type="EMBL" id="KKN22416.1"/>
    </source>
</evidence>
<gene>
    <name evidence="1" type="ORF">LCGC14_0915400</name>
</gene>
<protein>
    <submittedName>
        <fullName evidence="1">Uncharacterized protein</fullName>
    </submittedName>
</protein>
<name>A0A0F9RB76_9ZZZZ</name>
<comment type="caution">
    <text evidence="1">The sequence shown here is derived from an EMBL/GenBank/DDBJ whole genome shotgun (WGS) entry which is preliminary data.</text>
</comment>
<dbReference type="AlphaFoldDB" id="A0A0F9RB76"/>
<organism evidence="1">
    <name type="scientific">marine sediment metagenome</name>
    <dbReference type="NCBI Taxonomy" id="412755"/>
    <lineage>
        <taxon>unclassified sequences</taxon>
        <taxon>metagenomes</taxon>
        <taxon>ecological metagenomes</taxon>
    </lineage>
</organism>
<sequence>MMSRKDEVTVEKQIERVTNARHFIKHPDSDDNTEINISRTLLTLCDVVLELLEQKKR</sequence>
<proteinExistence type="predicted"/>